<dbReference type="EMBL" id="BT066707">
    <property type="protein sequence ID" value="ACN33604.1"/>
    <property type="molecule type" value="mRNA"/>
</dbReference>
<dbReference type="AlphaFoldDB" id="C0PEI8"/>
<evidence type="ECO:0000313" key="1">
    <source>
        <dbReference type="EMBL" id="ACN33604.1"/>
    </source>
</evidence>
<protein>
    <submittedName>
        <fullName evidence="1">Uncharacterized protein</fullName>
    </submittedName>
</protein>
<organism evidence="1">
    <name type="scientific">Zea mays</name>
    <name type="common">Maize</name>
    <dbReference type="NCBI Taxonomy" id="4577"/>
    <lineage>
        <taxon>Eukaryota</taxon>
        <taxon>Viridiplantae</taxon>
        <taxon>Streptophyta</taxon>
        <taxon>Embryophyta</taxon>
        <taxon>Tracheophyta</taxon>
        <taxon>Spermatophyta</taxon>
        <taxon>Magnoliopsida</taxon>
        <taxon>Liliopsida</taxon>
        <taxon>Poales</taxon>
        <taxon>Poaceae</taxon>
        <taxon>PACMAD clade</taxon>
        <taxon>Panicoideae</taxon>
        <taxon>Andropogonodae</taxon>
        <taxon>Andropogoneae</taxon>
        <taxon>Tripsacinae</taxon>
        <taxon>Zea</taxon>
    </lineage>
</organism>
<reference evidence="1" key="1">
    <citation type="journal article" date="2009" name="PLoS Genet.">
        <title>Sequencing, mapping, and analysis of 27,455 maize full-length cDNAs.</title>
        <authorList>
            <person name="Soderlund C."/>
            <person name="Descour A."/>
            <person name="Kudrna D."/>
            <person name="Bomhoff M."/>
            <person name="Boyd L."/>
            <person name="Currie J."/>
            <person name="Angelova A."/>
            <person name="Collura K."/>
            <person name="Wissotski M."/>
            <person name="Ashley E."/>
            <person name="Morrow D."/>
            <person name="Fernandes J."/>
            <person name="Walbot V."/>
            <person name="Yu Y."/>
        </authorList>
    </citation>
    <scope>NUCLEOTIDE SEQUENCE</scope>
    <source>
        <strain evidence="1">B73</strain>
    </source>
</reference>
<accession>C0PEI8</accession>
<sequence length="77" mass="8940">MVGSGDTLDQFCECDKTSPHQNGYLQQQSDKVWRCTRPVMCKVRYTRIKCCFGHSMPTTIWVVGGLYIHLNQHIQYT</sequence>
<name>C0PEI8_MAIZE</name>
<proteinExistence type="evidence at transcript level"/>